<keyword evidence="3" id="KW-0964">Secreted</keyword>
<dbReference type="SMART" id="SM00329">
    <property type="entry name" value="BPI2"/>
    <property type="match status" value="1"/>
</dbReference>
<keyword evidence="10" id="KW-1185">Reference proteome</keyword>
<dbReference type="PANTHER" id="PTHR10504:SF16">
    <property type="entry name" value="PHOSPHOLIPID TRANSFER PROTEIN"/>
    <property type="match status" value="1"/>
</dbReference>
<dbReference type="AlphaFoldDB" id="A0A8B9BWZ9"/>
<dbReference type="GO" id="GO:0035627">
    <property type="term" value="P:ceramide transport"/>
    <property type="evidence" value="ECO:0007669"/>
    <property type="project" value="Ensembl"/>
</dbReference>
<dbReference type="GO" id="GO:0010189">
    <property type="term" value="P:vitamin E biosynthetic process"/>
    <property type="evidence" value="ECO:0007669"/>
    <property type="project" value="Ensembl"/>
</dbReference>
<dbReference type="GO" id="GO:0008035">
    <property type="term" value="F:high-density lipoprotein particle binding"/>
    <property type="evidence" value="ECO:0007669"/>
    <property type="project" value="Ensembl"/>
</dbReference>
<dbReference type="GO" id="GO:0140339">
    <property type="term" value="F:phosphatidylglycerol transfer activity"/>
    <property type="evidence" value="ECO:0007669"/>
    <property type="project" value="Ensembl"/>
</dbReference>
<evidence type="ECO:0000256" key="4">
    <source>
        <dbReference type="ARBA" id="ARBA00023157"/>
    </source>
</evidence>
<dbReference type="FunFam" id="3.15.20.10:FF:000001">
    <property type="entry name" value="Phospholipid transfer protein"/>
    <property type="match status" value="1"/>
</dbReference>
<dbReference type="GO" id="GO:0120020">
    <property type="term" value="F:cholesterol transfer activity"/>
    <property type="evidence" value="ECO:0007669"/>
    <property type="project" value="Ensembl"/>
</dbReference>
<comment type="similarity">
    <text evidence="2">Belongs to the BPI/LBP/Plunc superfamily. BPI/LBP family.</text>
</comment>
<evidence type="ECO:0000256" key="5">
    <source>
        <dbReference type="ARBA" id="ARBA00023180"/>
    </source>
</evidence>
<evidence type="ECO:0000256" key="1">
    <source>
        <dbReference type="ARBA" id="ARBA00004613"/>
    </source>
</evidence>
<name>A0A8B9BWZ9_9AVES</name>
<dbReference type="GO" id="GO:0120019">
    <property type="term" value="F:phosphatidylcholine transfer activity"/>
    <property type="evidence" value="ECO:0007669"/>
    <property type="project" value="Ensembl"/>
</dbReference>
<dbReference type="GO" id="GO:1990050">
    <property type="term" value="F:phosphatidic acid transfer activity"/>
    <property type="evidence" value="ECO:0007669"/>
    <property type="project" value="Ensembl"/>
</dbReference>
<dbReference type="Proteomes" id="UP000694426">
    <property type="component" value="Unplaced"/>
</dbReference>
<dbReference type="GO" id="GO:0140337">
    <property type="term" value="F:diacylglyceride transfer activity"/>
    <property type="evidence" value="ECO:0007669"/>
    <property type="project" value="Ensembl"/>
</dbReference>
<dbReference type="GO" id="GO:0034364">
    <property type="term" value="C:high-density lipoprotein particle"/>
    <property type="evidence" value="ECO:0007669"/>
    <property type="project" value="Ensembl"/>
</dbReference>
<dbReference type="InterPro" id="IPR017942">
    <property type="entry name" value="Lipid-bd_serum_glycop_N"/>
</dbReference>
<dbReference type="Gene3D" id="3.15.10.10">
    <property type="entry name" value="Bactericidal permeability-increasing protein, domain 1"/>
    <property type="match status" value="1"/>
</dbReference>
<comment type="subcellular location">
    <subcellularLocation>
        <location evidence="1">Secreted</location>
    </subcellularLocation>
</comment>
<dbReference type="InterPro" id="IPR001124">
    <property type="entry name" value="Lipid-bd_serum_glycop_C"/>
</dbReference>
<organism evidence="9 10">
    <name type="scientific">Anser brachyrhynchus</name>
    <name type="common">Pink-footed goose</name>
    <dbReference type="NCBI Taxonomy" id="132585"/>
    <lineage>
        <taxon>Eukaryota</taxon>
        <taxon>Metazoa</taxon>
        <taxon>Chordata</taxon>
        <taxon>Craniata</taxon>
        <taxon>Vertebrata</taxon>
        <taxon>Euteleostomi</taxon>
        <taxon>Archelosauria</taxon>
        <taxon>Archosauria</taxon>
        <taxon>Dinosauria</taxon>
        <taxon>Saurischia</taxon>
        <taxon>Theropoda</taxon>
        <taxon>Coelurosauria</taxon>
        <taxon>Aves</taxon>
        <taxon>Neognathae</taxon>
        <taxon>Galloanserae</taxon>
        <taxon>Anseriformes</taxon>
        <taxon>Anatidae</taxon>
        <taxon>Anserinae</taxon>
        <taxon>Anser</taxon>
    </lineage>
</organism>
<feature type="region of interest" description="Disordered" evidence="6">
    <location>
        <begin position="175"/>
        <end position="221"/>
    </location>
</feature>
<dbReference type="GO" id="GO:0030317">
    <property type="term" value="P:flagellated sperm motility"/>
    <property type="evidence" value="ECO:0007669"/>
    <property type="project" value="Ensembl"/>
</dbReference>
<evidence type="ECO:0000313" key="10">
    <source>
        <dbReference type="Proteomes" id="UP000694426"/>
    </source>
</evidence>
<evidence type="ECO:0000259" key="7">
    <source>
        <dbReference type="SMART" id="SM00328"/>
    </source>
</evidence>
<dbReference type="SUPFAM" id="SSF55394">
    <property type="entry name" value="Bactericidal permeability-increasing protein, BPI"/>
    <property type="match status" value="2"/>
</dbReference>
<dbReference type="GO" id="GO:0010875">
    <property type="term" value="P:positive regulation of cholesterol efflux"/>
    <property type="evidence" value="ECO:0007669"/>
    <property type="project" value="Ensembl"/>
</dbReference>
<sequence length="725" mass="78781">MEALDPEQEGARPPLPCREPGKNAVGKPWTVPQSCRQLCLLLLDGEAPAPGPARHPRGRGRQHISVGGRPGSAPWLRGRPHGRAPFPAPCWAPRCRTTRRARASPCGSGSWAGWDAAGTAGAGWSAPWGCVSPWAHGVCRGLLCSTLGRGLLAHGHSGDGDLGGVGVSGRRVQQSPGVVLGSGLPPRRGQGGQRPHPSHPGGSVPPTGAPPGRPALPPRSASRCEMAAGSRLLLLLLLPCLATASLSPPGCRIRITSKGLDLVKQEGLRFVEQELENITVSDLHGKEGQFHYNISQVKVVDLQLPFSDLHFQPQQHLAFNINNASISLRFRRQLLYWFFYDIGSINASADGVHIHTVLQLAKDEVGRLKISNISCNASIARMHAGFSGTLRKVYEFLSTFIVTGMRFLVSQQICPSLEHASLVLLNSLLDTVPVRNYVDDHIGIDYSLLRDPSVSPDTLDLDFKGMFFYRARESQELENHAVEPVIKETERMVYVAFSEYFFDSAMHAYFQAGVLAIELEGEKVPKDLEVLLRATFFGTIFMLSPAVVDAPLRLVLQVSAPPRCVIKPSGTSVSVSAFLNISLVPAGRPPVQLSSMAMETKLSAKVFLQGKALRVQLDLRRFRIYSKQSALESLALFSLQAPLKTLLQLTIMPIINERTRKGVQIPLPEGMDFTREVVTNHAGFLTVGADLHFQKGLREVIEKYHAVPAAPTSPPAAPSADPRQL</sequence>
<dbReference type="GO" id="GO:0097001">
    <property type="term" value="F:ceramide binding"/>
    <property type="evidence" value="ECO:0007669"/>
    <property type="project" value="Ensembl"/>
</dbReference>
<dbReference type="Gene3D" id="3.15.20.10">
    <property type="entry name" value="Bactericidal permeability-increasing protein, domain 2"/>
    <property type="match status" value="1"/>
</dbReference>
<feature type="region of interest" description="Disordered" evidence="6">
    <location>
        <begin position="50"/>
        <end position="80"/>
    </location>
</feature>
<dbReference type="GO" id="GO:0140340">
    <property type="term" value="F:cerebroside transfer activity"/>
    <property type="evidence" value="ECO:0007669"/>
    <property type="project" value="Ensembl"/>
</dbReference>
<dbReference type="GO" id="GO:0008526">
    <property type="term" value="F:phosphatidylinositol transfer activity"/>
    <property type="evidence" value="ECO:0007669"/>
    <property type="project" value="Ensembl"/>
</dbReference>
<dbReference type="GO" id="GO:0030169">
    <property type="term" value="F:low-density lipoprotein particle binding"/>
    <property type="evidence" value="ECO:0007669"/>
    <property type="project" value="Ensembl"/>
</dbReference>
<feature type="domain" description="Lipid-binding serum glycoprotein C-terminal" evidence="8">
    <location>
        <begin position="487"/>
        <end position="689"/>
    </location>
</feature>
<evidence type="ECO:0000259" key="8">
    <source>
        <dbReference type="SMART" id="SM00329"/>
    </source>
</evidence>
<keyword evidence="4" id="KW-1015">Disulfide bond</keyword>
<dbReference type="GeneTree" id="ENSGT01100000263546"/>
<dbReference type="GO" id="GO:0070300">
    <property type="term" value="F:phosphatidic acid binding"/>
    <property type="evidence" value="ECO:0007669"/>
    <property type="project" value="Ensembl"/>
</dbReference>
<dbReference type="GO" id="GO:0031210">
    <property type="term" value="F:phosphatidylcholine binding"/>
    <property type="evidence" value="ECO:0007669"/>
    <property type="project" value="Ensembl"/>
</dbReference>
<evidence type="ECO:0000313" key="9">
    <source>
        <dbReference type="Ensembl" id="ENSABRP00000010306.1"/>
    </source>
</evidence>
<dbReference type="Pfam" id="PF01273">
    <property type="entry name" value="LBP_BPI_CETP"/>
    <property type="match status" value="1"/>
</dbReference>
<dbReference type="GO" id="GO:0005634">
    <property type="term" value="C:nucleus"/>
    <property type="evidence" value="ECO:0007669"/>
    <property type="project" value="Ensembl"/>
</dbReference>
<dbReference type="SMART" id="SM00328">
    <property type="entry name" value="BPI1"/>
    <property type="match status" value="1"/>
</dbReference>
<protein>
    <submittedName>
        <fullName evidence="9">Phospholipid transfer protein</fullName>
    </submittedName>
</protein>
<dbReference type="Pfam" id="PF02886">
    <property type="entry name" value="LBP_BPI_CETP_C"/>
    <property type="match status" value="1"/>
</dbReference>
<dbReference type="CDD" id="cd00025">
    <property type="entry name" value="BPI1"/>
    <property type="match status" value="1"/>
</dbReference>
<dbReference type="PANTHER" id="PTHR10504">
    <property type="entry name" value="BACTERICIDAL PERMEABILITY-INCREASING BPI PROTEIN-RELATED"/>
    <property type="match status" value="1"/>
</dbReference>
<evidence type="ECO:0000256" key="3">
    <source>
        <dbReference type="ARBA" id="ARBA00022525"/>
    </source>
</evidence>
<evidence type="ECO:0000256" key="2">
    <source>
        <dbReference type="ARBA" id="ARBA00007292"/>
    </source>
</evidence>
<dbReference type="InterPro" id="IPR032942">
    <property type="entry name" value="BPI/LBP/Plunc"/>
</dbReference>
<accession>A0A8B9BWZ9</accession>
<keyword evidence="5" id="KW-0325">Glycoprotein</keyword>
<dbReference type="GO" id="GO:0140338">
    <property type="term" value="F:sphingomyelin transfer activity"/>
    <property type="evidence" value="ECO:0007669"/>
    <property type="project" value="Ensembl"/>
</dbReference>
<evidence type="ECO:0000256" key="6">
    <source>
        <dbReference type="SAM" id="MobiDB-lite"/>
    </source>
</evidence>
<dbReference type="GO" id="GO:0019992">
    <property type="term" value="F:diacylglycerol binding"/>
    <property type="evidence" value="ECO:0007669"/>
    <property type="project" value="Ensembl"/>
</dbReference>
<feature type="compositionally biased region" description="Pro residues" evidence="6">
    <location>
        <begin position="207"/>
        <end position="217"/>
    </location>
</feature>
<dbReference type="GO" id="GO:0034189">
    <property type="term" value="F:very-low-density lipoprotein particle binding"/>
    <property type="evidence" value="ECO:0007669"/>
    <property type="project" value="Ensembl"/>
</dbReference>
<feature type="domain" description="Lipid-binding serum glycoprotein N-terminal" evidence="7">
    <location>
        <begin position="254"/>
        <end position="472"/>
    </location>
</feature>
<dbReference type="InterPro" id="IPR017943">
    <property type="entry name" value="Bactericidal_perm-incr_a/b_dom"/>
</dbReference>
<dbReference type="GO" id="GO:0008429">
    <property type="term" value="F:phosphatidylethanolamine binding"/>
    <property type="evidence" value="ECO:0007669"/>
    <property type="project" value="Ensembl"/>
</dbReference>
<dbReference type="GO" id="GO:1904121">
    <property type="term" value="F:phosphatidylethanolamine transfer activity"/>
    <property type="evidence" value="ECO:0007669"/>
    <property type="project" value="Ensembl"/>
</dbReference>
<dbReference type="GO" id="GO:1901611">
    <property type="term" value="F:phosphatidylglycerol binding"/>
    <property type="evidence" value="ECO:0007669"/>
    <property type="project" value="Ensembl"/>
</dbReference>
<gene>
    <name evidence="9" type="primary">PLTP</name>
</gene>
<feature type="compositionally biased region" description="Low complexity" evidence="6">
    <location>
        <begin position="185"/>
        <end position="206"/>
    </location>
</feature>
<reference evidence="9" key="2">
    <citation type="submission" date="2025-09" db="UniProtKB">
        <authorList>
            <consortium name="Ensembl"/>
        </authorList>
    </citation>
    <scope>IDENTIFICATION</scope>
</reference>
<feature type="region of interest" description="Disordered" evidence="6">
    <location>
        <begin position="1"/>
        <end position="28"/>
    </location>
</feature>
<dbReference type="FunFam" id="3.15.10.10:FF:000001">
    <property type="entry name" value="phospholipid transfer protein-like"/>
    <property type="match status" value="1"/>
</dbReference>
<proteinExistence type="inferred from homology"/>
<dbReference type="CDD" id="cd00026">
    <property type="entry name" value="BPI2"/>
    <property type="match status" value="1"/>
</dbReference>
<dbReference type="GO" id="GO:0034375">
    <property type="term" value="P:high-density lipoprotein particle remodeling"/>
    <property type="evidence" value="ECO:0007669"/>
    <property type="project" value="Ensembl"/>
</dbReference>
<reference evidence="9" key="1">
    <citation type="submission" date="2025-08" db="UniProtKB">
        <authorList>
            <consortium name="Ensembl"/>
        </authorList>
    </citation>
    <scope>IDENTIFICATION</scope>
</reference>
<dbReference type="Ensembl" id="ENSABRT00000014723.1">
    <property type="protein sequence ID" value="ENSABRP00000010306.1"/>
    <property type="gene ID" value="ENSABRG00000009241.1"/>
</dbReference>